<evidence type="ECO:0000313" key="1">
    <source>
        <dbReference type="EMBL" id="RJO70751.1"/>
    </source>
</evidence>
<comment type="caution">
    <text evidence="1">The sequence shown here is derived from an EMBL/GenBank/DDBJ whole genome shotgun (WGS) entry which is preliminary data.</text>
</comment>
<dbReference type="EMBL" id="QZFU01000036">
    <property type="protein sequence ID" value="RJO70751.1"/>
    <property type="molecule type" value="Genomic_DNA"/>
</dbReference>
<sequence>MSTTGELRVLFRLWVTREFYSAPAAEQARVFEAIPPAFDRLGERFGITVLGTLDEDLLQVGTGAREPISYVLADAPNLAAVQAVCGIVRNALVGDFPMWKYLEIDARIGHELFFATH</sequence>
<dbReference type="Proteomes" id="UP000266677">
    <property type="component" value="Unassembled WGS sequence"/>
</dbReference>
<protein>
    <submittedName>
        <fullName evidence="1">Uncharacterized protein</fullName>
    </submittedName>
</protein>
<proteinExistence type="predicted"/>
<evidence type="ECO:0000313" key="2">
    <source>
        <dbReference type="Proteomes" id="UP000266677"/>
    </source>
</evidence>
<reference evidence="1 2" key="1">
    <citation type="submission" date="2018-09" db="EMBL/GenBank/DDBJ databases">
        <title>YIM PH21274 draft genome.</title>
        <authorList>
            <person name="Miao C."/>
        </authorList>
    </citation>
    <scope>NUCLEOTIDE SEQUENCE [LARGE SCALE GENOMIC DNA]</scope>
    <source>
        <strain evidence="1 2">YIM PH 21724</strain>
    </source>
</reference>
<name>A0A3A4KAY4_9NOCA</name>
<organism evidence="1 2">
    <name type="scientific">Nocardia panacis</name>
    <dbReference type="NCBI Taxonomy" id="2340916"/>
    <lineage>
        <taxon>Bacteria</taxon>
        <taxon>Bacillati</taxon>
        <taxon>Actinomycetota</taxon>
        <taxon>Actinomycetes</taxon>
        <taxon>Mycobacteriales</taxon>
        <taxon>Nocardiaceae</taxon>
        <taxon>Nocardia</taxon>
    </lineage>
</organism>
<dbReference type="AlphaFoldDB" id="A0A3A4KAY4"/>
<dbReference type="RefSeq" id="WP_120043808.1">
    <property type="nucleotide sequence ID" value="NZ_QZFU01000036.1"/>
</dbReference>
<dbReference type="OrthoDB" id="7849477at2"/>
<accession>A0A3A4KAY4</accession>
<gene>
    <name evidence="1" type="ORF">D5S18_26470</name>
</gene>
<keyword evidence="2" id="KW-1185">Reference proteome</keyword>